<proteinExistence type="predicted"/>
<evidence type="ECO:0000313" key="2">
    <source>
        <dbReference type="EMBL" id="UTY38134.1"/>
    </source>
</evidence>
<protein>
    <submittedName>
        <fullName evidence="2">CDP-glucose 4,6-dehydratase</fullName>
        <ecNumber evidence="2">4.2.1.45</ecNumber>
    </submittedName>
</protein>
<evidence type="ECO:0000259" key="1">
    <source>
        <dbReference type="Pfam" id="PF16363"/>
    </source>
</evidence>
<keyword evidence="3" id="KW-1185">Reference proteome</keyword>
<dbReference type="PANTHER" id="PTHR43000">
    <property type="entry name" value="DTDP-D-GLUCOSE 4,6-DEHYDRATASE-RELATED"/>
    <property type="match status" value="1"/>
</dbReference>
<organism evidence="2 3">
    <name type="scientific">Allocoprobacillus halotolerans</name>
    <dbReference type="NCBI Taxonomy" id="2944914"/>
    <lineage>
        <taxon>Bacteria</taxon>
        <taxon>Bacillati</taxon>
        <taxon>Bacillota</taxon>
        <taxon>Erysipelotrichia</taxon>
        <taxon>Erysipelotrichales</taxon>
        <taxon>Erysipelotrichaceae</taxon>
        <taxon>Allocoprobacillus</taxon>
    </lineage>
</organism>
<feature type="domain" description="NAD(P)-binding" evidence="1">
    <location>
        <begin position="11"/>
        <end position="321"/>
    </location>
</feature>
<sequence>MKNFYKGKTVLVTGHTGFKGTWLCQMLLEMGANVIGYALEPATEPALFNLVKLENKITSYIADIRDIKQLKDVFNEEKPEIVFHLAAQPIVLESYKNPVYTYETNVMGTVNLLECCRLSSSVKSIVNITTDKVYLNNEWIYGYRENDELNGYDPYSNSKSCSELVTSSYIKSFLNELKVPVSTCRAGNVIGGGDFSPNRIVPDCIRAMEKDKKILVRNPNSIRPYQHVLEPLYAYMMIAMKQYQDYQYAGNYNIGPDDDDCINTGMLATLFCKYWGDGANWTTKQINGPHEANFLKLDCTKLKLTFNWKPKTNVKNAIEMTVEWSKAYIANNDYNAIMRNQINKFLEEQ</sequence>
<keyword evidence="2" id="KW-0456">Lyase</keyword>
<dbReference type="Gene3D" id="3.90.25.10">
    <property type="entry name" value="UDP-galactose 4-epimerase, domain 1"/>
    <property type="match status" value="1"/>
</dbReference>
<dbReference type="Pfam" id="PF16363">
    <property type="entry name" value="GDP_Man_Dehyd"/>
    <property type="match status" value="1"/>
</dbReference>
<dbReference type="Gene3D" id="3.40.50.720">
    <property type="entry name" value="NAD(P)-binding Rossmann-like Domain"/>
    <property type="match status" value="1"/>
</dbReference>
<reference evidence="2" key="1">
    <citation type="submission" date="2022-07" db="EMBL/GenBank/DDBJ databases">
        <title>Faecal culturing of patients with breast cancer.</title>
        <authorList>
            <person name="Teng N.M.Y."/>
            <person name="Kiu R."/>
            <person name="Evans R."/>
            <person name="Baker D.J."/>
            <person name="Zenner C."/>
            <person name="Robinson S.D."/>
            <person name="Hall L.J."/>
        </authorList>
    </citation>
    <scope>NUCLEOTIDE SEQUENCE</scope>
    <source>
        <strain evidence="2">LH1062</strain>
    </source>
</reference>
<dbReference type="EMBL" id="CP101620">
    <property type="protein sequence ID" value="UTY38134.1"/>
    <property type="molecule type" value="Genomic_DNA"/>
</dbReference>
<dbReference type="Proteomes" id="UP001060112">
    <property type="component" value="Chromosome"/>
</dbReference>
<dbReference type="InterPro" id="IPR036291">
    <property type="entry name" value="NAD(P)-bd_dom_sf"/>
</dbReference>
<dbReference type="CDD" id="cd05252">
    <property type="entry name" value="CDP_GD_SDR_e"/>
    <property type="match status" value="1"/>
</dbReference>
<dbReference type="InterPro" id="IPR013445">
    <property type="entry name" value="CDP_4_6_deHydtase"/>
</dbReference>
<accession>A0ABY5HYH8</accession>
<evidence type="ECO:0000313" key="3">
    <source>
        <dbReference type="Proteomes" id="UP001060112"/>
    </source>
</evidence>
<dbReference type="RefSeq" id="WP_290138249.1">
    <property type="nucleotide sequence ID" value="NZ_CP101620.1"/>
</dbReference>
<dbReference type="InterPro" id="IPR016040">
    <property type="entry name" value="NAD(P)-bd_dom"/>
</dbReference>
<dbReference type="GO" id="GO:0047733">
    <property type="term" value="F:CDP-glucose 4,6-dehydratase activity"/>
    <property type="evidence" value="ECO:0007669"/>
    <property type="project" value="UniProtKB-EC"/>
</dbReference>
<name>A0ABY5HYH8_9FIRM</name>
<dbReference type="EC" id="4.2.1.45" evidence="2"/>
<dbReference type="SUPFAM" id="SSF51735">
    <property type="entry name" value="NAD(P)-binding Rossmann-fold domains"/>
    <property type="match status" value="1"/>
</dbReference>
<gene>
    <name evidence="2" type="primary">rfbG</name>
    <name evidence="2" type="ORF">NMU03_10585</name>
</gene>
<dbReference type="NCBIfam" id="TIGR02622">
    <property type="entry name" value="CDP_4_6_dhtase"/>
    <property type="match status" value="1"/>
</dbReference>